<dbReference type="AlphaFoldDB" id="A0A7Y0REH7"/>
<dbReference type="EMBL" id="JABCKY010000006">
    <property type="protein sequence ID" value="NMT64769.1"/>
    <property type="molecule type" value="Genomic_DNA"/>
</dbReference>
<sequence>MSNKLIKDTVTTAKIEEQTAAFLKSGGSVEYVGKGKSGQIVSAGSKQINLKSGR</sequence>
<keyword evidence="3" id="KW-1185">Reference proteome</keyword>
<gene>
    <name evidence="2" type="ORF">HIU99_14345</name>
</gene>
<evidence type="ECO:0000313" key="2">
    <source>
        <dbReference type="EMBL" id="NMT64769.1"/>
    </source>
</evidence>
<comment type="caution">
    <text evidence="2">The sequence shown here is derived from an EMBL/GenBank/DDBJ whole genome shotgun (WGS) entry which is preliminary data.</text>
</comment>
<dbReference type="Proteomes" id="UP000567186">
    <property type="component" value="Unassembled WGS sequence"/>
</dbReference>
<proteinExistence type="predicted"/>
<feature type="domain" description="Transcriptional regulator SutA RNAP-binding" evidence="1">
    <location>
        <begin position="12"/>
        <end position="39"/>
    </location>
</feature>
<dbReference type="InterPro" id="IPR049191">
    <property type="entry name" value="SutA_RBD"/>
</dbReference>
<evidence type="ECO:0000313" key="3">
    <source>
        <dbReference type="Proteomes" id="UP000567186"/>
    </source>
</evidence>
<reference evidence="2 3" key="1">
    <citation type="submission" date="2020-04" db="EMBL/GenBank/DDBJ databases">
        <title>Marinobacter oceani sp. nov., isolated from marine solar saltern.</title>
        <authorList>
            <person name="Chen X.-Y."/>
        </authorList>
    </citation>
    <scope>NUCLEOTIDE SEQUENCE [LARGE SCALE GENOMIC DNA]</scope>
    <source>
        <strain evidence="2 3">W62</strain>
    </source>
</reference>
<evidence type="ECO:0000259" key="1">
    <source>
        <dbReference type="Pfam" id="PF20661"/>
    </source>
</evidence>
<dbReference type="RefSeq" id="WP_168355054.1">
    <property type="nucleotide sequence ID" value="NZ_JABCKY010000006.1"/>
</dbReference>
<accession>A0A7Y0REH7</accession>
<organism evidence="2 3">
    <name type="scientific">Marinobacter orientalis</name>
    <dbReference type="NCBI Taxonomy" id="1928859"/>
    <lineage>
        <taxon>Bacteria</taxon>
        <taxon>Pseudomonadati</taxon>
        <taxon>Pseudomonadota</taxon>
        <taxon>Gammaproteobacteria</taxon>
        <taxon>Pseudomonadales</taxon>
        <taxon>Marinobacteraceae</taxon>
        <taxon>Marinobacter</taxon>
    </lineage>
</organism>
<dbReference type="Pfam" id="PF20661">
    <property type="entry name" value="SutA-RBD"/>
    <property type="match status" value="1"/>
</dbReference>
<name>A0A7Y0REH7_9GAMM</name>
<protein>
    <recommendedName>
        <fullName evidence="1">Transcriptional regulator SutA RNAP-binding domain-containing protein</fullName>
    </recommendedName>
</protein>